<proteinExistence type="inferred from homology"/>
<feature type="compositionally biased region" description="Gly residues" evidence="2">
    <location>
        <begin position="587"/>
        <end position="606"/>
    </location>
</feature>
<dbReference type="GO" id="GO:0030014">
    <property type="term" value="C:CCR4-NOT complex"/>
    <property type="evidence" value="ECO:0007669"/>
    <property type="project" value="InterPro"/>
</dbReference>
<gene>
    <name evidence="3" type="ORF">AK88_01532</name>
</gene>
<dbReference type="AlphaFoldDB" id="A0A0D9QPX0"/>
<feature type="compositionally biased region" description="Polar residues" evidence="2">
    <location>
        <begin position="68"/>
        <end position="80"/>
    </location>
</feature>
<dbReference type="Proteomes" id="UP000054561">
    <property type="component" value="Unassembled WGS sequence"/>
</dbReference>
<dbReference type="PANTHER" id="PTHR12262">
    <property type="entry name" value="CCR4-NOT TRANSCRIPTION COMPLEX SUBUNIT 9"/>
    <property type="match status" value="1"/>
</dbReference>
<dbReference type="SUPFAM" id="SSF48371">
    <property type="entry name" value="ARM repeat"/>
    <property type="match status" value="1"/>
</dbReference>
<feature type="compositionally biased region" description="Polar residues" evidence="2">
    <location>
        <begin position="87"/>
        <end position="96"/>
    </location>
</feature>
<feature type="compositionally biased region" description="Low complexity" evidence="2">
    <location>
        <begin position="159"/>
        <end position="172"/>
    </location>
</feature>
<dbReference type="EMBL" id="KQ001657">
    <property type="protein sequence ID" value="KJP88842.1"/>
    <property type="molecule type" value="Genomic_DNA"/>
</dbReference>
<feature type="region of interest" description="Disordered" evidence="2">
    <location>
        <begin position="528"/>
        <end position="749"/>
    </location>
</feature>
<evidence type="ECO:0008006" key="5">
    <source>
        <dbReference type="Google" id="ProtNLM"/>
    </source>
</evidence>
<feature type="compositionally biased region" description="Low complexity" evidence="2">
    <location>
        <begin position="183"/>
        <end position="216"/>
    </location>
</feature>
<evidence type="ECO:0000313" key="3">
    <source>
        <dbReference type="EMBL" id="KJP88842.1"/>
    </source>
</evidence>
<organism evidence="3 4">
    <name type="scientific">Plasmodium fragile</name>
    <dbReference type="NCBI Taxonomy" id="5857"/>
    <lineage>
        <taxon>Eukaryota</taxon>
        <taxon>Sar</taxon>
        <taxon>Alveolata</taxon>
        <taxon>Apicomplexa</taxon>
        <taxon>Aconoidasida</taxon>
        <taxon>Haemosporida</taxon>
        <taxon>Plasmodiidae</taxon>
        <taxon>Plasmodium</taxon>
        <taxon>Plasmodium (Plasmodium)</taxon>
    </lineage>
</organism>
<dbReference type="VEuPathDB" id="PlasmoDB:AK88_01532"/>
<dbReference type="OMA" id="AYRHSTN"/>
<dbReference type="InterPro" id="IPR011989">
    <property type="entry name" value="ARM-like"/>
</dbReference>
<dbReference type="FunFam" id="1.25.10.10:FF:000160">
    <property type="entry name" value="Cell differentiation protein"/>
    <property type="match status" value="1"/>
</dbReference>
<dbReference type="InterPro" id="IPR007216">
    <property type="entry name" value="CNOT9"/>
</dbReference>
<name>A0A0D9QPX0_PLAFR</name>
<dbReference type="GO" id="GO:0006402">
    <property type="term" value="P:mRNA catabolic process"/>
    <property type="evidence" value="ECO:0007669"/>
    <property type="project" value="InterPro"/>
</dbReference>
<dbReference type="GeneID" id="24266846"/>
<dbReference type="Gene3D" id="1.25.10.10">
    <property type="entry name" value="Leucine-rich Repeat Variant"/>
    <property type="match status" value="1"/>
</dbReference>
<dbReference type="RefSeq" id="XP_012334590.1">
    <property type="nucleotide sequence ID" value="XM_012479167.1"/>
</dbReference>
<feature type="compositionally biased region" description="Low complexity" evidence="2">
    <location>
        <begin position="114"/>
        <end position="136"/>
    </location>
</feature>
<keyword evidence="4" id="KW-1185">Reference proteome</keyword>
<evidence type="ECO:0000256" key="1">
    <source>
        <dbReference type="ARBA" id="ARBA00006385"/>
    </source>
</evidence>
<sequence length="749" mass="76175">MVSNEGFASGYKVNNENSVNASVENTGASGNSAGSASGVNSAPGVGSRGGAYRHSTNEISASRGPAGRNSTTRGNPNESGPNVGVANMNSANQNGPPLNGGVSPPMNNVAQGIAQGSPQGNAAAAAGGGHASPQHQVASSSSHLAIPPTSNPRNVKNNSSASGMSSSTSGVGPHPQHNEHVANEASNGTANASANTAGSSSSGHANNQTNTRNTPPTDDEEKRKVYQLVFDLCYSDKRESALIELSRKRETYQDIAPVLWNSFGAITTLLQEIVSIYPQLSPPLLTTSSSNRVCNSLALLQCVASHPETKQHFLNAHIPLFLYPFLNAESKNRPFEYLRLTSLGVIGALVKVDNPDVINFLLQTEIIPLCLRIMETGSELSKTVATFIVQKILIDELGLNYICATPVRFYAVSTVLSNMVNALIEHPSSRLLKHIVRCYLRLSENPKALKALRECLPESLRHVHKAFIPCLKEDPYTKKWLLQLLYNINSEDVLHGNNHVGNHIGSHVAGQVGTTPGAGALPMHTREHAGPHTSGHVGGYVAPTHAGAHSGVSGGLPGARQSLHGPGGSKGTYAGVTIPTNMSEGSSAGGVSGGHGSGGHVGGAHPSGGPVSSSSTTSNSLKDKANMGNSSNANVGSKPGTAKAMANASAVPSSAEASVPGNDAPSSNATNNAANGANGENSSNSASGAAGATNNASNSNGTEGQDAQEASSGEGANSAGKAGGNAKTGSSAKAGSNAGSVNNGSNAAS</sequence>
<evidence type="ECO:0000256" key="2">
    <source>
        <dbReference type="SAM" id="MobiDB-lite"/>
    </source>
</evidence>
<feature type="compositionally biased region" description="Low complexity" evidence="2">
    <location>
        <begin position="21"/>
        <end position="45"/>
    </location>
</feature>
<feature type="compositionally biased region" description="Low complexity" evidence="2">
    <location>
        <begin position="648"/>
        <end position="749"/>
    </location>
</feature>
<accession>A0A0D9QPX0</accession>
<protein>
    <recommendedName>
        <fullName evidence="5">Cell differentiation protein rcd1</fullName>
    </recommendedName>
</protein>
<dbReference type="OrthoDB" id="1183224at2759"/>
<comment type="similarity">
    <text evidence="1">Belongs to the CNOT9 family.</text>
</comment>
<dbReference type="Pfam" id="PF04078">
    <property type="entry name" value="Rcd1"/>
    <property type="match status" value="1"/>
</dbReference>
<feature type="region of interest" description="Disordered" evidence="2">
    <location>
        <begin position="21"/>
        <end position="222"/>
    </location>
</feature>
<dbReference type="InterPro" id="IPR016024">
    <property type="entry name" value="ARM-type_fold"/>
</dbReference>
<reference evidence="3 4" key="1">
    <citation type="submission" date="2014-03" db="EMBL/GenBank/DDBJ databases">
        <title>The Genome Sequence of Plasmodium fragile nilgiri.</title>
        <authorList>
            <consortium name="The Broad Institute Genomics Platform"/>
            <consortium name="The Broad Institute Genome Sequencing Center for Infectious Disease"/>
            <person name="Neafsey D."/>
            <person name="Duraisingh M."/>
            <person name="Young S.K."/>
            <person name="Zeng Q."/>
            <person name="Gargeya S."/>
            <person name="Abouelleil A."/>
            <person name="Alvarado L."/>
            <person name="Chapman S.B."/>
            <person name="Gainer-Dewar J."/>
            <person name="Goldberg J."/>
            <person name="Griggs A."/>
            <person name="Gujja S."/>
            <person name="Hansen M."/>
            <person name="Howarth C."/>
            <person name="Imamovic A."/>
            <person name="Larimer J."/>
            <person name="Pearson M."/>
            <person name="Poon T.W."/>
            <person name="Priest M."/>
            <person name="Roberts A."/>
            <person name="Saif S."/>
            <person name="Shea T."/>
            <person name="Sykes S."/>
            <person name="Wortman J."/>
            <person name="Nusbaum C."/>
            <person name="Birren B."/>
        </authorList>
    </citation>
    <scope>NUCLEOTIDE SEQUENCE [LARGE SCALE GENOMIC DNA]</scope>
    <source>
        <strain evidence="4">nilgiri</strain>
    </source>
</reference>
<evidence type="ECO:0000313" key="4">
    <source>
        <dbReference type="Proteomes" id="UP000054561"/>
    </source>
</evidence>